<dbReference type="PIRSF" id="PIRSF018266">
    <property type="entry name" value="FecR"/>
    <property type="match status" value="1"/>
</dbReference>
<dbReference type="InterPro" id="IPR032623">
    <property type="entry name" value="FecR_N"/>
</dbReference>
<feature type="domain" description="FecR N-terminal" evidence="2">
    <location>
        <begin position="16"/>
        <end position="58"/>
    </location>
</feature>
<dbReference type="PANTHER" id="PTHR30273">
    <property type="entry name" value="PERIPLASMIC SIGNAL SENSOR AND SIGMA FACTOR ACTIVATOR FECR-RELATED"/>
    <property type="match status" value="1"/>
</dbReference>
<reference evidence="3 4" key="1">
    <citation type="submission" date="2014-03" db="EMBL/GenBank/DDBJ databases">
        <title>Genome sequence of Bordetella bronchiseptica.</title>
        <authorList>
            <person name="Harvill E."/>
            <person name="Goodfield L.L."/>
            <person name="Ivanov Y.V."/>
            <person name="Meyer J.A."/>
            <person name="Muse S.J."/>
            <person name="Jacobs N."/>
            <person name="Bendor L."/>
            <person name="Smallridge W.E."/>
            <person name="Brinkac L.M."/>
            <person name="Sanka R."/>
            <person name="Kim M."/>
            <person name="Losada L."/>
        </authorList>
    </citation>
    <scope>NUCLEOTIDE SEQUENCE [LARGE SCALE GENOMIC DNA]</scope>
    <source>
        <strain evidence="3 4">00-P-2796</strain>
    </source>
</reference>
<dbReference type="Proteomes" id="UP000025756">
    <property type="component" value="Unassembled WGS sequence"/>
</dbReference>
<organism evidence="3 4">
    <name type="scientific">Bordetella bronchiseptica 00-P-2796</name>
    <dbReference type="NCBI Taxonomy" id="1331199"/>
    <lineage>
        <taxon>Bacteria</taxon>
        <taxon>Pseudomonadati</taxon>
        <taxon>Pseudomonadota</taxon>
        <taxon>Betaproteobacteria</taxon>
        <taxon>Burkholderiales</taxon>
        <taxon>Alcaligenaceae</taxon>
        <taxon>Bordetella</taxon>
    </lineage>
</organism>
<proteinExistence type="predicted"/>
<dbReference type="InterPro" id="IPR012373">
    <property type="entry name" value="Ferrdict_sens_TM"/>
</dbReference>
<evidence type="ECO:0000313" key="3">
    <source>
        <dbReference type="EMBL" id="KCV34516.1"/>
    </source>
</evidence>
<dbReference type="InterPro" id="IPR006311">
    <property type="entry name" value="TAT_signal"/>
</dbReference>
<protein>
    <submittedName>
        <fullName evidence="3">Sigma factor regulatory protein, FecR/PupR family</fullName>
    </submittedName>
</protein>
<dbReference type="InterPro" id="IPR006860">
    <property type="entry name" value="FecR"/>
</dbReference>
<sequence length="324" mass="34497">MRHSMSRPAAPDAVARQAIAWWVRLQSGCAASAEHEACRAWLALDQSHQRAWDRVAALAADIRRAPAEPALAILPDLGSRGPSRRQVLRLLAGLGAGAAAGAGAYSWTPWQRLAADASTGVGERRQIMPGPGVRLVLASDSAVRLRIDAARRAVALLRGEMLVDVRSGAAQPALRVDTGYGMALAEQARFGVRRAGGSARIGVYAGSVRVASAPHEPWHRGEAGESLRLDGAGAPLRGRVAADESAWEDGLLVVHGWRLDRLAAHLARYRVGVIRVDPAVAGLRVSGVFPLDDAERALAAARQSLPIEIRRHTAYWLSVTPRAA</sequence>
<dbReference type="EMBL" id="JGWH01000095">
    <property type="protein sequence ID" value="KCV34516.1"/>
    <property type="molecule type" value="Genomic_DNA"/>
</dbReference>
<dbReference type="PANTHER" id="PTHR30273:SF2">
    <property type="entry name" value="PROTEIN FECR"/>
    <property type="match status" value="1"/>
</dbReference>
<feature type="domain" description="FecR protein" evidence="1">
    <location>
        <begin position="116"/>
        <end position="209"/>
    </location>
</feature>
<name>A0ABR4RED7_BORBO</name>
<comment type="caution">
    <text evidence="3">The sequence shown here is derived from an EMBL/GenBank/DDBJ whole genome shotgun (WGS) entry which is preliminary data.</text>
</comment>
<dbReference type="PROSITE" id="PS51318">
    <property type="entry name" value="TAT"/>
    <property type="match status" value="1"/>
</dbReference>
<evidence type="ECO:0000313" key="4">
    <source>
        <dbReference type="Proteomes" id="UP000025756"/>
    </source>
</evidence>
<dbReference type="Gene3D" id="2.60.120.1440">
    <property type="match status" value="1"/>
</dbReference>
<evidence type="ECO:0000259" key="2">
    <source>
        <dbReference type="Pfam" id="PF16220"/>
    </source>
</evidence>
<dbReference type="Pfam" id="PF04773">
    <property type="entry name" value="FecR"/>
    <property type="match status" value="1"/>
</dbReference>
<dbReference type="Pfam" id="PF16220">
    <property type="entry name" value="DUF4880"/>
    <property type="match status" value="1"/>
</dbReference>
<gene>
    <name evidence="3" type="ORF">L490_3427</name>
</gene>
<accession>A0ABR4RED7</accession>
<keyword evidence="4" id="KW-1185">Reference proteome</keyword>
<evidence type="ECO:0000259" key="1">
    <source>
        <dbReference type="Pfam" id="PF04773"/>
    </source>
</evidence>